<name>A0A0F9JGH2_9ZZZZ</name>
<dbReference type="EMBL" id="LAZR01016354">
    <property type="protein sequence ID" value="KKM04871.1"/>
    <property type="molecule type" value="Genomic_DNA"/>
</dbReference>
<proteinExistence type="predicted"/>
<accession>A0A0F9JGH2</accession>
<reference evidence="1" key="1">
    <citation type="journal article" date="2015" name="Nature">
        <title>Complex archaea that bridge the gap between prokaryotes and eukaryotes.</title>
        <authorList>
            <person name="Spang A."/>
            <person name="Saw J.H."/>
            <person name="Jorgensen S.L."/>
            <person name="Zaremba-Niedzwiedzka K."/>
            <person name="Martijn J."/>
            <person name="Lind A.E."/>
            <person name="van Eijk R."/>
            <person name="Schleper C."/>
            <person name="Guy L."/>
            <person name="Ettema T.J."/>
        </authorList>
    </citation>
    <scope>NUCLEOTIDE SEQUENCE</scope>
</reference>
<organism evidence="1">
    <name type="scientific">marine sediment metagenome</name>
    <dbReference type="NCBI Taxonomy" id="412755"/>
    <lineage>
        <taxon>unclassified sequences</taxon>
        <taxon>metagenomes</taxon>
        <taxon>ecological metagenomes</taxon>
    </lineage>
</organism>
<evidence type="ECO:0000313" key="1">
    <source>
        <dbReference type="EMBL" id="KKM04871.1"/>
    </source>
</evidence>
<protein>
    <submittedName>
        <fullName evidence="1">Uncharacterized protein</fullName>
    </submittedName>
</protein>
<feature type="non-terminal residue" evidence="1">
    <location>
        <position position="1"/>
    </location>
</feature>
<gene>
    <name evidence="1" type="ORF">LCGC14_1759850</name>
</gene>
<dbReference type="AlphaFoldDB" id="A0A0F9JGH2"/>
<comment type="caution">
    <text evidence="1">The sequence shown here is derived from an EMBL/GenBank/DDBJ whole genome shotgun (WGS) entry which is preliminary data.</text>
</comment>
<sequence>IAVATANAQLLELPGKQTADAFFDGLAVQMASLPAAHQQDFLDNIEEAMADEGFMDALGWNLGDDIIEGLLRVLRGMAARVNPVFSDQGDLMRRAMSGVWEAVSPSKFTEELGRDITRGLFKGLESEFDRQFRTQRDNPIVNILGPKPVVNLTTTVQGGSRDIILNYPHHTSDDVISGVKTGSILTSLQREAEVAIGPG</sequence>